<dbReference type="OrthoDB" id="250371at2759"/>
<evidence type="ECO:0000313" key="2">
    <source>
        <dbReference type="Proteomes" id="UP000192257"/>
    </source>
</evidence>
<proteinExistence type="predicted"/>
<dbReference type="VEuPathDB" id="TriTrypDB:TM35_000281160"/>
<dbReference type="Proteomes" id="UP000192257">
    <property type="component" value="Unassembled WGS sequence"/>
</dbReference>
<keyword evidence="2" id="KW-1185">Reference proteome</keyword>
<protein>
    <submittedName>
        <fullName evidence="1">Uncharacterized protein</fullName>
    </submittedName>
</protein>
<organism evidence="1 2">
    <name type="scientific">Trypanosoma theileri</name>
    <dbReference type="NCBI Taxonomy" id="67003"/>
    <lineage>
        <taxon>Eukaryota</taxon>
        <taxon>Discoba</taxon>
        <taxon>Euglenozoa</taxon>
        <taxon>Kinetoplastea</taxon>
        <taxon>Metakinetoplastina</taxon>
        <taxon>Trypanosomatida</taxon>
        <taxon>Trypanosomatidae</taxon>
        <taxon>Trypanosoma</taxon>
    </lineage>
</organism>
<accession>A0A1X0NQK0</accession>
<reference evidence="1 2" key="1">
    <citation type="submission" date="2017-03" db="EMBL/GenBank/DDBJ databases">
        <title>An alternative strategy for trypanosome survival in the mammalian bloodstream revealed through genome and transcriptome analysis of the ubiquitous bovine parasite Trypanosoma (Megatrypanum) theileri.</title>
        <authorList>
            <person name="Kelly S."/>
            <person name="Ivens A."/>
            <person name="Mott A."/>
            <person name="O'Neill E."/>
            <person name="Emms D."/>
            <person name="Macleod O."/>
            <person name="Voorheis P."/>
            <person name="Matthews J."/>
            <person name="Matthews K."/>
            <person name="Carrington M."/>
        </authorList>
    </citation>
    <scope>NUCLEOTIDE SEQUENCE [LARGE SCALE GENOMIC DNA]</scope>
    <source>
        <strain evidence="1">Edinburgh</strain>
    </source>
</reference>
<gene>
    <name evidence="1" type="ORF">TM35_000281160</name>
</gene>
<dbReference type="AlphaFoldDB" id="A0A1X0NQK0"/>
<dbReference type="RefSeq" id="XP_028880466.1">
    <property type="nucleotide sequence ID" value="XM_029028147.1"/>
</dbReference>
<name>A0A1X0NQK0_9TRYP</name>
<evidence type="ECO:0000313" key="1">
    <source>
        <dbReference type="EMBL" id="ORC86400.1"/>
    </source>
</evidence>
<dbReference type="GeneID" id="39987927"/>
<comment type="caution">
    <text evidence="1">The sequence shown here is derived from an EMBL/GenBank/DDBJ whole genome shotgun (WGS) entry which is preliminary data.</text>
</comment>
<sequence length="173" mass="18508">MPYVTTPFFLALKAGEELPLRPRKGAEGFSFTTLLTSLVFTRRCGKEASIPSTLSLVVCCDDVNKDKKNSTATNSYTLASHTFTKASGGDVSADESVVVSLPSPILLTSRGNAFSLVVKSTDEKSVKLSSDSKINGTAEKSPSTAYEITMHGSQRTFLTNEQMQLLSSAGRSL</sequence>
<dbReference type="EMBL" id="NBCO01000028">
    <property type="protein sequence ID" value="ORC86400.1"/>
    <property type="molecule type" value="Genomic_DNA"/>
</dbReference>